<comment type="similarity">
    <text evidence="1">Belongs to the ComF/GntX family.</text>
</comment>
<dbReference type="AlphaFoldDB" id="A0A554LJ83"/>
<dbReference type="Gene3D" id="3.40.50.2020">
    <property type="match status" value="1"/>
</dbReference>
<name>A0A554LJ83_9BACT</name>
<protein>
    <submittedName>
        <fullName evidence="2">Phosphoribosyltransferase</fullName>
    </submittedName>
</protein>
<evidence type="ECO:0000313" key="2">
    <source>
        <dbReference type="EMBL" id="TSC92922.1"/>
    </source>
</evidence>
<sequence>MSIVNKTISTFLDILFPKFCIICKRLGSNYFCFKCSQLIEINPNIHCPHHNCTRVVENGKYCETHSQSHKYLTGILSLSYYRNNEVKELCHYLKYEGLKELVNTLEYIDLGKITKQLITKNALIIPVPLWIWKERARGYNQAEIIGEYISKVSNIAIATNILKRIKKTDTQIELDSDLEREKNVENAFALNIACAMYIRNKTIYLVDDVMTSGATLSACAKALYADKLNKPKAVYGLVLAKK</sequence>
<comment type="caution">
    <text evidence="2">The sequence shown here is derived from an EMBL/GenBank/DDBJ whole genome shotgun (WGS) entry which is preliminary data.</text>
</comment>
<evidence type="ECO:0000256" key="1">
    <source>
        <dbReference type="ARBA" id="ARBA00008007"/>
    </source>
</evidence>
<dbReference type="Proteomes" id="UP000315589">
    <property type="component" value="Unassembled WGS sequence"/>
</dbReference>
<dbReference type="SUPFAM" id="SSF53271">
    <property type="entry name" value="PRTase-like"/>
    <property type="match status" value="1"/>
</dbReference>
<proteinExistence type="inferred from homology"/>
<dbReference type="GO" id="GO:0016757">
    <property type="term" value="F:glycosyltransferase activity"/>
    <property type="evidence" value="ECO:0007669"/>
    <property type="project" value="UniProtKB-KW"/>
</dbReference>
<dbReference type="InterPro" id="IPR000836">
    <property type="entry name" value="PRTase_dom"/>
</dbReference>
<dbReference type="PANTHER" id="PTHR47505">
    <property type="entry name" value="DNA UTILIZATION PROTEIN YHGH"/>
    <property type="match status" value="1"/>
</dbReference>
<dbReference type="EMBL" id="VMGI01000041">
    <property type="protein sequence ID" value="TSC92922.1"/>
    <property type="molecule type" value="Genomic_DNA"/>
</dbReference>
<dbReference type="InterPro" id="IPR051910">
    <property type="entry name" value="ComF/GntX_DNA_util-trans"/>
</dbReference>
<dbReference type="InterPro" id="IPR029057">
    <property type="entry name" value="PRTase-like"/>
</dbReference>
<keyword evidence="2" id="KW-0808">Transferase</keyword>
<evidence type="ECO:0000313" key="3">
    <source>
        <dbReference type="Proteomes" id="UP000315589"/>
    </source>
</evidence>
<keyword evidence="2" id="KW-0328">Glycosyltransferase</keyword>
<dbReference type="CDD" id="cd06223">
    <property type="entry name" value="PRTases_typeI"/>
    <property type="match status" value="1"/>
</dbReference>
<gene>
    <name evidence="2" type="ORF">CEN91_336</name>
</gene>
<accession>A0A554LJ83</accession>
<reference evidence="2 3" key="1">
    <citation type="submission" date="2017-07" db="EMBL/GenBank/DDBJ databases">
        <title>Mechanisms for carbon and nitrogen cycling indicate functional differentiation within the Candidate Phyla Radiation.</title>
        <authorList>
            <person name="Danczak R.E."/>
            <person name="Johnston M.D."/>
            <person name="Kenah C."/>
            <person name="Slattery M."/>
            <person name="Wrighton K.C."/>
            <person name="Wilkins M.J."/>
        </authorList>
    </citation>
    <scope>NUCLEOTIDE SEQUENCE [LARGE SCALE GENOMIC DNA]</scope>
    <source>
        <strain evidence="2">Licking1014_85</strain>
    </source>
</reference>
<dbReference type="PANTHER" id="PTHR47505:SF1">
    <property type="entry name" value="DNA UTILIZATION PROTEIN YHGH"/>
    <property type="match status" value="1"/>
</dbReference>
<organism evidence="2 3">
    <name type="scientific">Candidatus Berkelbacteria bacterium Licking1014_85</name>
    <dbReference type="NCBI Taxonomy" id="2017148"/>
    <lineage>
        <taxon>Bacteria</taxon>
        <taxon>Candidatus Berkelbacteria</taxon>
    </lineage>
</organism>